<comment type="similarity">
    <text evidence="1">Belongs to the N(4)/N(6)-methyltransferase family.</text>
</comment>
<keyword evidence="4 9" id="KW-0808">Transferase</keyword>
<organism evidence="9 10">
    <name type="scientific">Levilactobacillus namurensis DSM 19117</name>
    <dbReference type="NCBI Taxonomy" id="1423773"/>
    <lineage>
        <taxon>Bacteria</taxon>
        <taxon>Bacillati</taxon>
        <taxon>Bacillota</taxon>
        <taxon>Bacilli</taxon>
        <taxon>Lactobacillales</taxon>
        <taxon>Lactobacillaceae</taxon>
        <taxon>Levilactobacillus</taxon>
    </lineage>
</organism>
<dbReference type="GO" id="GO:0009307">
    <property type="term" value="P:DNA restriction-modification system"/>
    <property type="evidence" value="ECO:0007669"/>
    <property type="project" value="UniProtKB-KW"/>
</dbReference>
<dbReference type="PATRIC" id="fig|1423773.3.peg.813"/>
<keyword evidence="5" id="KW-0949">S-adenosyl-L-methionine</keyword>
<dbReference type="PRINTS" id="PR00507">
    <property type="entry name" value="N12N6MTFRASE"/>
</dbReference>
<name>A0A0R1JPM3_9LACO</name>
<dbReference type="Gene3D" id="1.20.1260.30">
    <property type="match status" value="1"/>
</dbReference>
<dbReference type="Proteomes" id="UP000051162">
    <property type="component" value="Unassembled WGS sequence"/>
</dbReference>
<gene>
    <name evidence="9" type="ORF">FD30_GL000794</name>
</gene>
<dbReference type="Pfam" id="PF02384">
    <property type="entry name" value="N6_Mtase"/>
    <property type="match status" value="1"/>
</dbReference>
<evidence type="ECO:0000259" key="8">
    <source>
        <dbReference type="Pfam" id="PF02384"/>
    </source>
</evidence>
<dbReference type="AlphaFoldDB" id="A0A0R1JPM3"/>
<dbReference type="RefSeq" id="WP_056944812.1">
    <property type="nucleotide sequence ID" value="NZ_AZDT01000063.1"/>
</dbReference>
<dbReference type="GO" id="GO:0003677">
    <property type="term" value="F:DNA binding"/>
    <property type="evidence" value="ECO:0007669"/>
    <property type="project" value="InterPro"/>
</dbReference>
<dbReference type="EC" id="2.1.1.72" evidence="2"/>
<evidence type="ECO:0000256" key="5">
    <source>
        <dbReference type="ARBA" id="ARBA00022691"/>
    </source>
</evidence>
<dbReference type="GeneID" id="84783060"/>
<dbReference type="InterPro" id="IPR029063">
    <property type="entry name" value="SAM-dependent_MTases_sf"/>
</dbReference>
<evidence type="ECO:0000256" key="3">
    <source>
        <dbReference type="ARBA" id="ARBA00022603"/>
    </source>
</evidence>
<evidence type="ECO:0000256" key="4">
    <source>
        <dbReference type="ARBA" id="ARBA00022679"/>
    </source>
</evidence>
<accession>A0A0R1JPM3</accession>
<dbReference type="GO" id="GO:0032259">
    <property type="term" value="P:methylation"/>
    <property type="evidence" value="ECO:0007669"/>
    <property type="project" value="UniProtKB-KW"/>
</dbReference>
<protein>
    <recommendedName>
        <fullName evidence="2">site-specific DNA-methyltransferase (adenine-specific)</fullName>
        <ecNumber evidence="2">2.1.1.72</ecNumber>
    </recommendedName>
</protein>
<dbReference type="GO" id="GO:0008170">
    <property type="term" value="F:N-methyltransferase activity"/>
    <property type="evidence" value="ECO:0007669"/>
    <property type="project" value="InterPro"/>
</dbReference>
<dbReference type="PANTHER" id="PTHR42933:SF1">
    <property type="entry name" value="SITE-SPECIFIC DNA-METHYLTRANSFERASE (ADENINE-SPECIFIC)"/>
    <property type="match status" value="1"/>
</dbReference>
<comment type="catalytic activity">
    <reaction evidence="7">
        <text>a 2'-deoxyadenosine in DNA + S-adenosyl-L-methionine = an N(6)-methyl-2'-deoxyadenosine in DNA + S-adenosyl-L-homocysteine + H(+)</text>
        <dbReference type="Rhea" id="RHEA:15197"/>
        <dbReference type="Rhea" id="RHEA-COMP:12418"/>
        <dbReference type="Rhea" id="RHEA-COMP:12419"/>
        <dbReference type="ChEBI" id="CHEBI:15378"/>
        <dbReference type="ChEBI" id="CHEBI:57856"/>
        <dbReference type="ChEBI" id="CHEBI:59789"/>
        <dbReference type="ChEBI" id="CHEBI:90615"/>
        <dbReference type="ChEBI" id="CHEBI:90616"/>
        <dbReference type="EC" id="2.1.1.72"/>
    </reaction>
</comment>
<evidence type="ECO:0000313" key="9">
    <source>
        <dbReference type="EMBL" id="KRK73051.1"/>
    </source>
</evidence>
<dbReference type="SUPFAM" id="SSF53335">
    <property type="entry name" value="S-adenosyl-L-methionine-dependent methyltransferases"/>
    <property type="match status" value="1"/>
</dbReference>
<dbReference type="Gene3D" id="3.40.50.150">
    <property type="entry name" value="Vaccinia Virus protein VP39"/>
    <property type="match status" value="1"/>
</dbReference>
<evidence type="ECO:0000256" key="1">
    <source>
        <dbReference type="ARBA" id="ARBA00006594"/>
    </source>
</evidence>
<evidence type="ECO:0000256" key="6">
    <source>
        <dbReference type="ARBA" id="ARBA00022747"/>
    </source>
</evidence>
<dbReference type="STRING" id="1423773.FD30_GL000794"/>
<feature type="domain" description="DNA methylase adenine-specific" evidence="8">
    <location>
        <begin position="142"/>
        <end position="435"/>
    </location>
</feature>
<evidence type="ECO:0000256" key="7">
    <source>
        <dbReference type="ARBA" id="ARBA00047942"/>
    </source>
</evidence>
<dbReference type="OrthoDB" id="9814572at2"/>
<sequence>MEQLEQGLDQQLRELVKMPNPQGKIADYRNLVVGLVGLRFLAQRWERGLAQHVAPATLTRQLGFSLPADQTWTALVAQPETTRLFQMLAHFATEPEPFFKDLFKPVNLQSKCLGSTATARQTALRAVIAQVDDLAVSATAWGTVADQLIARFAWVMQKQREAPFYTPQAISAVLAGVIGAHTTALDSVYDPTMGTASLLLALGHQVAVDRYVGQEVDEAVAMIGRLNLLLHGVSYQQCTTYLGDVLTADQAGTQQFSAIIANPPYSVHWAANPAADDPRFAAYDKLPPKSKADLAFIEQMVYHLDDAGGVMAVALPHGVLFRQAAEGAIRRTMIERDNLIDAVIGLPANLFPGTTLPMMVLVLKKHRTTRDIFFMDASKLGSKGKNQTVLTAEQVERIVTTYRQRVDVPNLAHVASAAEVAANQYNLNIPRYVDTYVGEPPVDLKQVTQELQATQADLTRTQQAFNQMLGELADKLGDPQKLADLQQLLKKRD</sequence>
<proteinExistence type="inferred from homology"/>
<evidence type="ECO:0000313" key="10">
    <source>
        <dbReference type="Proteomes" id="UP000051162"/>
    </source>
</evidence>
<dbReference type="InterPro" id="IPR038333">
    <property type="entry name" value="T1MK-like_N_sf"/>
</dbReference>
<evidence type="ECO:0000256" key="2">
    <source>
        <dbReference type="ARBA" id="ARBA00011900"/>
    </source>
</evidence>
<dbReference type="InterPro" id="IPR003356">
    <property type="entry name" value="DNA_methylase_A-5"/>
</dbReference>
<keyword evidence="3 9" id="KW-0489">Methyltransferase</keyword>
<comment type="caution">
    <text evidence="9">The sequence shown here is derived from an EMBL/GenBank/DDBJ whole genome shotgun (WGS) entry which is preliminary data.</text>
</comment>
<dbReference type="InterPro" id="IPR051537">
    <property type="entry name" value="DNA_Adenine_Mtase"/>
</dbReference>
<dbReference type="PROSITE" id="PS00092">
    <property type="entry name" value="N6_MTASE"/>
    <property type="match status" value="1"/>
</dbReference>
<keyword evidence="6" id="KW-0680">Restriction system</keyword>
<keyword evidence="10" id="KW-1185">Reference proteome</keyword>
<reference evidence="9 10" key="1">
    <citation type="journal article" date="2015" name="Genome Announc.">
        <title>Expanding the biotechnology potential of lactobacilli through comparative genomics of 213 strains and associated genera.</title>
        <authorList>
            <person name="Sun Z."/>
            <person name="Harris H.M."/>
            <person name="McCann A."/>
            <person name="Guo C."/>
            <person name="Argimon S."/>
            <person name="Zhang W."/>
            <person name="Yang X."/>
            <person name="Jeffery I.B."/>
            <person name="Cooney J.C."/>
            <person name="Kagawa T.F."/>
            <person name="Liu W."/>
            <person name="Song Y."/>
            <person name="Salvetti E."/>
            <person name="Wrobel A."/>
            <person name="Rasinkangas P."/>
            <person name="Parkhill J."/>
            <person name="Rea M.C."/>
            <person name="O'Sullivan O."/>
            <person name="Ritari J."/>
            <person name="Douillard F.P."/>
            <person name="Paul Ross R."/>
            <person name="Yang R."/>
            <person name="Briner A.E."/>
            <person name="Felis G.E."/>
            <person name="de Vos W.M."/>
            <person name="Barrangou R."/>
            <person name="Klaenhammer T.R."/>
            <person name="Caufield P.W."/>
            <person name="Cui Y."/>
            <person name="Zhang H."/>
            <person name="O'Toole P.W."/>
        </authorList>
    </citation>
    <scope>NUCLEOTIDE SEQUENCE [LARGE SCALE GENOMIC DNA]</scope>
    <source>
        <strain evidence="9 10">DSM 19117</strain>
    </source>
</reference>
<dbReference type="PANTHER" id="PTHR42933">
    <property type="entry name" value="SLR6095 PROTEIN"/>
    <property type="match status" value="1"/>
</dbReference>
<dbReference type="GO" id="GO:0009007">
    <property type="term" value="F:site-specific DNA-methyltransferase (adenine-specific) activity"/>
    <property type="evidence" value="ECO:0007669"/>
    <property type="project" value="UniProtKB-EC"/>
</dbReference>
<dbReference type="InterPro" id="IPR002052">
    <property type="entry name" value="DNA_methylase_N6_adenine_CS"/>
</dbReference>
<dbReference type="EMBL" id="AZDT01000063">
    <property type="protein sequence ID" value="KRK73051.1"/>
    <property type="molecule type" value="Genomic_DNA"/>
</dbReference>